<dbReference type="InterPro" id="IPR024768">
    <property type="entry name" value="Marf1"/>
</dbReference>
<dbReference type="GO" id="GO:1905762">
    <property type="term" value="F:CCR4-NOT complex binding"/>
    <property type="evidence" value="ECO:0007669"/>
    <property type="project" value="TreeGrafter"/>
</dbReference>
<sequence>MNSPHGRTQDIPLVPVAIFWDYENCSPHHSAGYAAIDNIRQIAHNYGAVKLFKAYLELSEQNSPRSIGLRSELQSCGVSLTDCPHNGRKDVADKMMIGAPCPSPGLVHHLTISVLVDMLTYAIDTPAPATIILISGDRDFVYAASILRFRRYHVVIIAPPSAHTCLKSGASELLDWDRDVLKKPSRDQHTRHVSADAASLGRGQWPDFDVGARGRAIQSSVSAVSNSAAHGSGRRHSFVARSSVKPTSMYPLCPGSAAPPEMLCVPMPHSSPSTPYPHVHALKPDAAAPFAREGTSRTIRVDSNVLQTELNNIASNSNTPISPGTTASAVFSEFEQTSPTLCEDCPDGTSSCKAVESPGIISPIGEEVCPGSAAASVQRSDTINVVSPIPCELSTIATTADSAPQLSVRPPTPIIPAPDTLTEVLDHRRELDSLAFLPLSDTQGRMCSPTIPTFATDAPAHIGTVSTNYLRPGPLCLSVVSLDSMPPVDPFQSLVDVLDSARRAGQTKMLRSHLAIQLTKRNERVYRDAGVTKFKEFAALAQQQGIIELGGSEGSAWIALLPPWYGRGRRLA</sequence>
<dbReference type="AlphaFoldDB" id="K5WZ05"/>
<dbReference type="Pfam" id="PF01936">
    <property type="entry name" value="NYN"/>
    <property type="match status" value="1"/>
</dbReference>
<dbReference type="RefSeq" id="XP_007396051.1">
    <property type="nucleotide sequence ID" value="XM_007395989.1"/>
</dbReference>
<dbReference type="CDD" id="cd10910">
    <property type="entry name" value="PIN_limkain_b1_N_like"/>
    <property type="match status" value="1"/>
</dbReference>
<dbReference type="EMBL" id="JH930472">
    <property type="protein sequence ID" value="EKM55732.1"/>
    <property type="molecule type" value="Genomic_DNA"/>
</dbReference>
<dbReference type="KEGG" id="pco:PHACADRAFT_184504"/>
<evidence type="ECO:0000259" key="1">
    <source>
        <dbReference type="Pfam" id="PF01936"/>
    </source>
</evidence>
<dbReference type="InParanoid" id="K5WZ05"/>
<dbReference type="Gene3D" id="3.40.50.1010">
    <property type="entry name" value="5'-nuclease"/>
    <property type="match status" value="1"/>
</dbReference>
<dbReference type="HOGENOM" id="CLU_019899_1_0_1"/>
<dbReference type="InterPro" id="IPR021139">
    <property type="entry name" value="NYN"/>
</dbReference>
<dbReference type="GO" id="GO:0005777">
    <property type="term" value="C:peroxisome"/>
    <property type="evidence" value="ECO:0007669"/>
    <property type="project" value="InterPro"/>
</dbReference>
<reference evidence="2 3" key="1">
    <citation type="journal article" date="2012" name="BMC Genomics">
        <title>Comparative genomics of the white-rot fungi, Phanerochaete carnosa and P. chrysosporium, to elucidate the genetic basis of the distinct wood types they colonize.</title>
        <authorList>
            <person name="Suzuki H."/>
            <person name="MacDonald J."/>
            <person name="Syed K."/>
            <person name="Salamov A."/>
            <person name="Hori C."/>
            <person name="Aerts A."/>
            <person name="Henrissat B."/>
            <person name="Wiebenga A."/>
            <person name="vanKuyk P.A."/>
            <person name="Barry K."/>
            <person name="Lindquist E."/>
            <person name="LaButti K."/>
            <person name="Lapidus A."/>
            <person name="Lucas S."/>
            <person name="Coutinho P."/>
            <person name="Gong Y."/>
            <person name="Samejima M."/>
            <person name="Mahadevan R."/>
            <person name="Abou-Zaid M."/>
            <person name="de Vries R.P."/>
            <person name="Igarashi K."/>
            <person name="Yadav J.S."/>
            <person name="Grigoriev I.V."/>
            <person name="Master E.R."/>
        </authorList>
    </citation>
    <scope>NUCLEOTIDE SEQUENCE [LARGE SCALE GENOMIC DNA]</scope>
    <source>
        <strain evidence="2 3">HHB-10118-sp</strain>
    </source>
</reference>
<feature type="domain" description="NYN" evidence="1">
    <location>
        <begin position="16"/>
        <end position="174"/>
    </location>
</feature>
<dbReference type="GO" id="GO:0004540">
    <property type="term" value="F:RNA nuclease activity"/>
    <property type="evidence" value="ECO:0007669"/>
    <property type="project" value="InterPro"/>
</dbReference>
<proteinExistence type="predicted"/>
<dbReference type="PANTHER" id="PTHR14379">
    <property type="entry name" value="LIMKAIN B LKAP"/>
    <property type="match status" value="1"/>
</dbReference>
<dbReference type="GeneID" id="18910209"/>
<keyword evidence="3" id="KW-1185">Reference proteome</keyword>
<organism evidence="2 3">
    <name type="scientific">Phanerochaete carnosa (strain HHB-10118-sp)</name>
    <name type="common">White-rot fungus</name>
    <name type="synonym">Peniophora carnosa</name>
    <dbReference type="NCBI Taxonomy" id="650164"/>
    <lineage>
        <taxon>Eukaryota</taxon>
        <taxon>Fungi</taxon>
        <taxon>Dikarya</taxon>
        <taxon>Basidiomycota</taxon>
        <taxon>Agaricomycotina</taxon>
        <taxon>Agaricomycetes</taxon>
        <taxon>Polyporales</taxon>
        <taxon>Phanerochaetaceae</taxon>
        <taxon>Phanerochaete</taxon>
    </lineage>
</organism>
<dbReference type="Proteomes" id="UP000008370">
    <property type="component" value="Unassembled WGS sequence"/>
</dbReference>
<name>K5WZ05_PHACS</name>
<dbReference type="PANTHER" id="PTHR14379:SF3">
    <property type="entry name" value="MEIOSIS REGULATOR AND MRNA STABILITY FACTOR 1"/>
    <property type="match status" value="1"/>
</dbReference>
<dbReference type="OrthoDB" id="549353at2759"/>
<dbReference type="GO" id="GO:0010468">
    <property type="term" value="P:regulation of gene expression"/>
    <property type="evidence" value="ECO:0007669"/>
    <property type="project" value="InterPro"/>
</dbReference>
<gene>
    <name evidence="2" type="ORF">PHACADRAFT_184504</name>
</gene>
<protein>
    <recommendedName>
        <fullName evidence="1">NYN domain-containing protein</fullName>
    </recommendedName>
</protein>
<accession>K5WZ05</accession>
<evidence type="ECO:0000313" key="3">
    <source>
        <dbReference type="Proteomes" id="UP000008370"/>
    </source>
</evidence>
<evidence type="ECO:0000313" key="2">
    <source>
        <dbReference type="EMBL" id="EKM55732.1"/>
    </source>
</evidence>
<dbReference type="STRING" id="650164.K5WZ05"/>